<accession>A0ACC2JMG7</accession>
<gene>
    <name evidence="1" type="ORF">O1611_g4927</name>
</gene>
<comment type="caution">
    <text evidence="1">The sequence shown here is derived from an EMBL/GenBank/DDBJ whole genome shotgun (WGS) entry which is preliminary data.</text>
</comment>
<sequence length="427" mass="47945">MPTKVVVAQQAAGSRVRLLENPRSCIFKEEEQSEGTKENRGYGHEADSGLPALNINPGTAGPSCGTVIGPEQEAALIEAGGTDEDDEFVPSDYDEDSMSDSTSLGSSIYQHNFHNGRRYHRFRYGRYPIPNDQSEQDREGLLHAMMLEATDGRRFFAPISDNPLKILDLGTGTGIWAIEVAEQYPSASVLGIESNIRSKSNTRSLVGGWPPNCKFLIDDVEDTWENGPDWDFVHLRNMIPILRDPINVLRNVYENLRPGAWVELQDVDGMVHCDDGTLPPDWPVLVFTNLMVEAFAKLGTKSHAAVFGGQYLTECGFVNIQHHAIKLPYGTWPRDKRMRLIGHYYQIAAEQFFPASQYAPGPIRRLRYAEEKPDRADVVGAIQLPLLGWQPEEIEVFFAHCRNAMRDPNVHAYGMMHFWSGQKPWGT</sequence>
<organism evidence="1 2">
    <name type="scientific">Lasiodiplodia mahajangana</name>
    <dbReference type="NCBI Taxonomy" id="1108764"/>
    <lineage>
        <taxon>Eukaryota</taxon>
        <taxon>Fungi</taxon>
        <taxon>Dikarya</taxon>
        <taxon>Ascomycota</taxon>
        <taxon>Pezizomycotina</taxon>
        <taxon>Dothideomycetes</taxon>
        <taxon>Dothideomycetes incertae sedis</taxon>
        <taxon>Botryosphaeriales</taxon>
        <taxon>Botryosphaeriaceae</taxon>
        <taxon>Lasiodiplodia</taxon>
    </lineage>
</organism>
<proteinExistence type="predicted"/>
<dbReference type="EMBL" id="JAPUUL010000986">
    <property type="protein sequence ID" value="KAJ8128707.1"/>
    <property type="molecule type" value="Genomic_DNA"/>
</dbReference>
<reference evidence="1" key="1">
    <citation type="submission" date="2022-12" db="EMBL/GenBank/DDBJ databases">
        <title>Genome Sequence of Lasiodiplodia mahajangana.</title>
        <authorList>
            <person name="Buettner E."/>
        </authorList>
    </citation>
    <scope>NUCLEOTIDE SEQUENCE</scope>
    <source>
        <strain evidence="1">VT137</strain>
    </source>
</reference>
<evidence type="ECO:0000313" key="2">
    <source>
        <dbReference type="Proteomes" id="UP001153332"/>
    </source>
</evidence>
<evidence type="ECO:0000313" key="1">
    <source>
        <dbReference type="EMBL" id="KAJ8128707.1"/>
    </source>
</evidence>
<dbReference type="Proteomes" id="UP001153332">
    <property type="component" value="Unassembled WGS sequence"/>
</dbReference>
<protein>
    <submittedName>
        <fullName evidence="1">Uncharacterized protein</fullName>
    </submittedName>
</protein>
<keyword evidence="2" id="KW-1185">Reference proteome</keyword>
<name>A0ACC2JMG7_9PEZI</name>